<dbReference type="Gene3D" id="3.40.50.720">
    <property type="entry name" value="NAD(P)-binding Rossmann-like Domain"/>
    <property type="match status" value="1"/>
</dbReference>
<organism evidence="3 4">
    <name type="scientific">Halorubrum coriense DSM 10284</name>
    <dbReference type="NCBI Taxonomy" id="1227466"/>
    <lineage>
        <taxon>Archaea</taxon>
        <taxon>Methanobacteriati</taxon>
        <taxon>Methanobacteriota</taxon>
        <taxon>Stenosarchaea group</taxon>
        <taxon>Halobacteria</taxon>
        <taxon>Halobacteriales</taxon>
        <taxon>Haloferacaceae</taxon>
        <taxon>Halorubrum</taxon>
    </lineage>
</organism>
<dbReference type="AlphaFoldDB" id="M0ED04"/>
<gene>
    <name evidence="3" type="ORF">C464_12940</name>
</gene>
<comment type="caution">
    <text evidence="3">The sequence shown here is derived from an EMBL/GenBank/DDBJ whole genome shotgun (WGS) entry which is preliminary data.</text>
</comment>
<dbReference type="InterPro" id="IPR001509">
    <property type="entry name" value="Epimerase_deHydtase"/>
</dbReference>
<dbReference type="SUPFAM" id="SSF51735">
    <property type="entry name" value="NAD(P)-binding Rossmann-fold domains"/>
    <property type="match status" value="1"/>
</dbReference>
<comment type="similarity">
    <text evidence="1">Belongs to the NAD(P)-dependent epimerase/dehydratase family.</text>
</comment>
<dbReference type="InterPro" id="IPR036291">
    <property type="entry name" value="NAD(P)-bd_dom_sf"/>
</dbReference>
<dbReference type="Pfam" id="PF01370">
    <property type="entry name" value="Epimerase"/>
    <property type="match status" value="1"/>
</dbReference>
<accession>M0ED04</accession>
<evidence type="ECO:0000256" key="1">
    <source>
        <dbReference type="ARBA" id="ARBA00007637"/>
    </source>
</evidence>
<protein>
    <submittedName>
        <fullName evidence="3">UDP-glucose 4-epimerase</fullName>
    </submittedName>
</protein>
<evidence type="ECO:0000313" key="4">
    <source>
        <dbReference type="Proteomes" id="UP000011509"/>
    </source>
</evidence>
<proteinExistence type="inferred from homology"/>
<dbReference type="PRINTS" id="PR01713">
    <property type="entry name" value="NUCEPIMERASE"/>
</dbReference>
<keyword evidence="4" id="KW-1185">Reference proteome</keyword>
<dbReference type="PATRIC" id="fig|1227466.3.peg.2580"/>
<reference evidence="3 4" key="1">
    <citation type="journal article" date="2014" name="PLoS Genet.">
        <title>Phylogenetically driven sequencing of extremely halophilic archaea reveals strategies for static and dynamic osmo-response.</title>
        <authorList>
            <person name="Becker E.A."/>
            <person name="Seitzer P.M."/>
            <person name="Tritt A."/>
            <person name="Larsen D."/>
            <person name="Krusor M."/>
            <person name="Yao A.I."/>
            <person name="Wu D."/>
            <person name="Madern D."/>
            <person name="Eisen J.A."/>
            <person name="Darling A.E."/>
            <person name="Facciotti M.T."/>
        </authorList>
    </citation>
    <scope>NUCLEOTIDE SEQUENCE [LARGE SCALE GENOMIC DNA]</scope>
    <source>
        <strain evidence="3 4">DSM 10284</strain>
    </source>
</reference>
<dbReference type="Gene3D" id="3.90.25.10">
    <property type="entry name" value="UDP-galactose 4-epimerase, domain 1"/>
    <property type="match status" value="1"/>
</dbReference>
<dbReference type="STRING" id="1227466.C464_12940"/>
<evidence type="ECO:0000313" key="3">
    <source>
        <dbReference type="EMBL" id="ELZ44918.1"/>
    </source>
</evidence>
<dbReference type="Proteomes" id="UP000011509">
    <property type="component" value="Unassembled WGS sequence"/>
</dbReference>
<evidence type="ECO:0000259" key="2">
    <source>
        <dbReference type="Pfam" id="PF01370"/>
    </source>
</evidence>
<dbReference type="EMBL" id="AOJL01000055">
    <property type="protein sequence ID" value="ELZ44918.1"/>
    <property type="molecule type" value="Genomic_DNA"/>
</dbReference>
<sequence length="294" mass="31634">MTGGAGFVGSHLVDALAEENTVTVVDDLSSGSQTHIHEDAKFVHADITAPDVLAELTNSVDVVFHEAAVVSVTESIDNPPTSHEVNTDATLTLLELARERNFRVVLASSAAIYGHPQTLPISESHSKNPTSPYGLDKLTIDHYARIYHDLYDVETVALRYFNIYGPRQSGEYAGVISIFRDQALAGDDLTIEGDGSQTRDFVHIDDVVDANIAAATTDYVGEAYNIGTGHETRIDELTETIIKVADTSASVTHVTPRAGDIEASVADISKAREKLGFTPSVSLNKGIRNLLTET</sequence>
<dbReference type="PANTHER" id="PTHR43000">
    <property type="entry name" value="DTDP-D-GLUCOSE 4,6-DEHYDRATASE-RELATED"/>
    <property type="match status" value="1"/>
</dbReference>
<name>M0ED04_9EURY</name>
<feature type="domain" description="NAD-dependent epimerase/dehydratase" evidence="2">
    <location>
        <begin position="1"/>
        <end position="227"/>
    </location>
</feature>